<keyword evidence="4" id="KW-1185">Reference proteome</keyword>
<accession>A0ABV9H477</accession>
<evidence type="ECO:0000313" key="4">
    <source>
        <dbReference type="Proteomes" id="UP001596042"/>
    </source>
</evidence>
<feature type="region of interest" description="Disordered" evidence="1">
    <location>
        <begin position="25"/>
        <end position="51"/>
    </location>
</feature>
<proteinExistence type="predicted"/>
<name>A0ABV9H477_9HYPH</name>
<sequence>MNRNSLFFASALILLGLAACGKNDDNASGAKETPVQVTEPAAPAAGDGNGPDLVTTLREKAGVMSAAEKAAAIERARANARAAALAVGQSAEQAENAAMAAANAAERALSN</sequence>
<organism evidence="3 4">
    <name type="scientific">Daeguia caeni</name>
    <dbReference type="NCBI Taxonomy" id="439612"/>
    <lineage>
        <taxon>Bacteria</taxon>
        <taxon>Pseudomonadati</taxon>
        <taxon>Pseudomonadota</taxon>
        <taxon>Alphaproteobacteria</taxon>
        <taxon>Hyphomicrobiales</taxon>
        <taxon>Brucellaceae</taxon>
        <taxon>Daeguia</taxon>
    </lineage>
</organism>
<evidence type="ECO:0000256" key="1">
    <source>
        <dbReference type="SAM" id="MobiDB-lite"/>
    </source>
</evidence>
<dbReference type="RefSeq" id="WP_374833267.1">
    <property type="nucleotide sequence ID" value="NZ_JBHEEZ010000022.1"/>
</dbReference>
<feature type="chain" id="PRO_5046280625" evidence="2">
    <location>
        <begin position="22"/>
        <end position="111"/>
    </location>
</feature>
<feature type="compositionally biased region" description="Low complexity" evidence="1">
    <location>
        <begin position="40"/>
        <end position="51"/>
    </location>
</feature>
<dbReference type="Proteomes" id="UP001596042">
    <property type="component" value="Unassembled WGS sequence"/>
</dbReference>
<evidence type="ECO:0000313" key="3">
    <source>
        <dbReference type="EMBL" id="MFC4624300.1"/>
    </source>
</evidence>
<keyword evidence="2" id="KW-0732">Signal</keyword>
<gene>
    <name evidence="3" type="ORF">ACFO1V_03520</name>
</gene>
<dbReference type="EMBL" id="JBHSEL010000035">
    <property type="protein sequence ID" value="MFC4624300.1"/>
    <property type="molecule type" value="Genomic_DNA"/>
</dbReference>
<protein>
    <submittedName>
        <fullName evidence="3">Antifreeze protein</fullName>
    </submittedName>
</protein>
<evidence type="ECO:0000256" key="2">
    <source>
        <dbReference type="SAM" id="SignalP"/>
    </source>
</evidence>
<reference evidence="4" key="1">
    <citation type="journal article" date="2019" name="Int. J. Syst. Evol. Microbiol.">
        <title>The Global Catalogue of Microorganisms (GCM) 10K type strain sequencing project: providing services to taxonomists for standard genome sequencing and annotation.</title>
        <authorList>
            <consortium name="The Broad Institute Genomics Platform"/>
            <consortium name="The Broad Institute Genome Sequencing Center for Infectious Disease"/>
            <person name="Wu L."/>
            <person name="Ma J."/>
        </authorList>
    </citation>
    <scope>NUCLEOTIDE SEQUENCE [LARGE SCALE GENOMIC DNA]</scope>
    <source>
        <strain evidence="4">CGMCC 1.15731</strain>
    </source>
</reference>
<comment type="caution">
    <text evidence="3">The sequence shown here is derived from an EMBL/GenBank/DDBJ whole genome shotgun (WGS) entry which is preliminary data.</text>
</comment>
<dbReference type="PROSITE" id="PS51257">
    <property type="entry name" value="PROKAR_LIPOPROTEIN"/>
    <property type="match status" value="1"/>
</dbReference>
<feature type="signal peptide" evidence="2">
    <location>
        <begin position="1"/>
        <end position="21"/>
    </location>
</feature>